<reference evidence="1" key="1">
    <citation type="submission" date="2021-06" db="EMBL/GenBank/DDBJ databases">
        <authorList>
            <person name="Kallberg Y."/>
            <person name="Tangrot J."/>
            <person name="Rosling A."/>
        </authorList>
    </citation>
    <scope>NUCLEOTIDE SEQUENCE</scope>
    <source>
        <strain evidence="1">AZ414A</strain>
    </source>
</reference>
<protein>
    <submittedName>
        <fullName evidence="1">3050_t:CDS:1</fullName>
    </submittedName>
</protein>
<accession>A0A9N8YQC1</accession>
<comment type="caution">
    <text evidence="1">The sequence shown here is derived from an EMBL/GenBank/DDBJ whole genome shotgun (WGS) entry which is preliminary data.</text>
</comment>
<keyword evidence="2" id="KW-1185">Reference proteome</keyword>
<gene>
    <name evidence="1" type="ORF">DEBURN_LOCUS1373</name>
</gene>
<evidence type="ECO:0000313" key="1">
    <source>
        <dbReference type="EMBL" id="CAG8440175.1"/>
    </source>
</evidence>
<dbReference type="AlphaFoldDB" id="A0A9N8YQC1"/>
<proteinExistence type="predicted"/>
<name>A0A9N8YQC1_9GLOM</name>
<evidence type="ECO:0000313" key="2">
    <source>
        <dbReference type="Proteomes" id="UP000789706"/>
    </source>
</evidence>
<dbReference type="Proteomes" id="UP000789706">
    <property type="component" value="Unassembled WGS sequence"/>
</dbReference>
<sequence>MTEIGGESFESKDRMSLREKHNIISGKLDDRSYYFNNNWDLIHQITRASSVTSDFNSPLILYIGLWSGYILEKGLFETLTI</sequence>
<organism evidence="1 2">
    <name type="scientific">Diversispora eburnea</name>
    <dbReference type="NCBI Taxonomy" id="1213867"/>
    <lineage>
        <taxon>Eukaryota</taxon>
        <taxon>Fungi</taxon>
        <taxon>Fungi incertae sedis</taxon>
        <taxon>Mucoromycota</taxon>
        <taxon>Glomeromycotina</taxon>
        <taxon>Glomeromycetes</taxon>
        <taxon>Diversisporales</taxon>
        <taxon>Diversisporaceae</taxon>
        <taxon>Diversispora</taxon>
    </lineage>
</organism>
<dbReference type="EMBL" id="CAJVPK010000060">
    <property type="protein sequence ID" value="CAG8440175.1"/>
    <property type="molecule type" value="Genomic_DNA"/>
</dbReference>